<sequence>MSIYLGYKLFAKGIWGQAGDLDIKFKDNQLILKKAAPGTFFALFGAIIISVTIWKGLDFTKYADSNTNKNTEIEQLDSQDLPDESPI</sequence>
<feature type="transmembrane region" description="Helical" evidence="1">
    <location>
        <begin position="35"/>
        <end position="54"/>
    </location>
</feature>
<comment type="caution">
    <text evidence="2">The sequence shown here is derived from an EMBL/GenBank/DDBJ whole genome shotgun (WGS) entry which is preliminary data.</text>
</comment>
<organism evidence="2 3">
    <name type="scientific">Kordia aestuariivivens</name>
    <dbReference type="NCBI Taxonomy" id="2759037"/>
    <lineage>
        <taxon>Bacteria</taxon>
        <taxon>Pseudomonadati</taxon>
        <taxon>Bacteroidota</taxon>
        <taxon>Flavobacteriia</taxon>
        <taxon>Flavobacteriales</taxon>
        <taxon>Flavobacteriaceae</taxon>
        <taxon>Kordia</taxon>
    </lineage>
</organism>
<evidence type="ECO:0000256" key="1">
    <source>
        <dbReference type="SAM" id="Phobius"/>
    </source>
</evidence>
<keyword evidence="1" id="KW-0472">Membrane</keyword>
<dbReference type="Proteomes" id="UP000619238">
    <property type="component" value="Unassembled WGS sequence"/>
</dbReference>
<accession>A0ABR7QCV3</accession>
<evidence type="ECO:0000313" key="2">
    <source>
        <dbReference type="EMBL" id="MBC8756348.1"/>
    </source>
</evidence>
<keyword evidence="1" id="KW-1133">Transmembrane helix</keyword>
<evidence type="ECO:0000313" key="3">
    <source>
        <dbReference type="Proteomes" id="UP000619238"/>
    </source>
</evidence>
<name>A0ABR7QCV3_9FLAO</name>
<keyword evidence="3" id="KW-1185">Reference proteome</keyword>
<proteinExistence type="predicted"/>
<keyword evidence="1" id="KW-0812">Transmembrane</keyword>
<dbReference type="EMBL" id="JACGWS010000011">
    <property type="protein sequence ID" value="MBC8756348.1"/>
    <property type="molecule type" value="Genomic_DNA"/>
</dbReference>
<dbReference type="RefSeq" id="WP_187563390.1">
    <property type="nucleotide sequence ID" value="NZ_JACGWS010000011.1"/>
</dbReference>
<reference evidence="2 3" key="1">
    <citation type="submission" date="2020-07" db="EMBL/GenBank/DDBJ databases">
        <title>Description of Kordia aestuariivivens sp. nov., isolated from a tidal flat.</title>
        <authorList>
            <person name="Park S."/>
            <person name="Yoon J.-H."/>
        </authorList>
    </citation>
    <scope>NUCLEOTIDE SEQUENCE [LARGE SCALE GENOMIC DNA]</scope>
    <source>
        <strain evidence="2 3">YSTF-M3</strain>
    </source>
</reference>
<protein>
    <submittedName>
        <fullName evidence="2">Uncharacterized protein</fullName>
    </submittedName>
</protein>
<gene>
    <name evidence="2" type="ORF">H2O64_16860</name>
</gene>